<gene>
    <name evidence="7" type="ORF">K461DRAFT_292839</name>
</gene>
<dbReference type="Gene3D" id="3.30.60.190">
    <property type="match status" value="1"/>
</dbReference>
<dbReference type="PANTHER" id="PTHR13483">
    <property type="entry name" value="BOX C_D SNORNA PROTEIN 1-RELATED"/>
    <property type="match status" value="1"/>
</dbReference>
<accession>A0A9P4MGZ2</accession>
<dbReference type="GO" id="GO:0048254">
    <property type="term" value="P:snoRNA localization"/>
    <property type="evidence" value="ECO:0007669"/>
    <property type="project" value="TreeGrafter"/>
</dbReference>
<dbReference type="InterPro" id="IPR007529">
    <property type="entry name" value="Znf_HIT"/>
</dbReference>
<feature type="region of interest" description="Disordered" evidence="5">
    <location>
        <begin position="114"/>
        <end position="151"/>
    </location>
</feature>
<dbReference type="GO" id="GO:0000492">
    <property type="term" value="P:box C/D snoRNP assembly"/>
    <property type="evidence" value="ECO:0007669"/>
    <property type="project" value="TreeGrafter"/>
</dbReference>
<dbReference type="SUPFAM" id="SSF144232">
    <property type="entry name" value="HIT/MYND zinc finger-like"/>
    <property type="match status" value="1"/>
</dbReference>
<dbReference type="GO" id="GO:0008270">
    <property type="term" value="F:zinc ion binding"/>
    <property type="evidence" value="ECO:0007669"/>
    <property type="project" value="UniProtKB-UniRule"/>
</dbReference>
<evidence type="ECO:0000313" key="7">
    <source>
        <dbReference type="EMBL" id="KAF2154170.1"/>
    </source>
</evidence>
<keyword evidence="3" id="KW-0862">Zinc</keyword>
<dbReference type="InterPro" id="IPR051639">
    <property type="entry name" value="BCD1"/>
</dbReference>
<dbReference type="EMBL" id="ML996084">
    <property type="protein sequence ID" value="KAF2154170.1"/>
    <property type="molecule type" value="Genomic_DNA"/>
</dbReference>
<name>A0A9P4MGZ2_9PEZI</name>
<dbReference type="PROSITE" id="PS00028">
    <property type="entry name" value="ZINC_FINGER_C2H2_1"/>
    <property type="match status" value="1"/>
</dbReference>
<evidence type="ECO:0000256" key="3">
    <source>
        <dbReference type="ARBA" id="ARBA00022833"/>
    </source>
</evidence>
<organism evidence="7 8">
    <name type="scientific">Myriangium duriaei CBS 260.36</name>
    <dbReference type="NCBI Taxonomy" id="1168546"/>
    <lineage>
        <taxon>Eukaryota</taxon>
        <taxon>Fungi</taxon>
        <taxon>Dikarya</taxon>
        <taxon>Ascomycota</taxon>
        <taxon>Pezizomycotina</taxon>
        <taxon>Dothideomycetes</taxon>
        <taxon>Dothideomycetidae</taxon>
        <taxon>Myriangiales</taxon>
        <taxon>Myriangiaceae</taxon>
        <taxon>Myriangium</taxon>
    </lineage>
</organism>
<evidence type="ECO:0000259" key="6">
    <source>
        <dbReference type="PROSITE" id="PS51083"/>
    </source>
</evidence>
<protein>
    <recommendedName>
        <fullName evidence="6">HIT-type domain-containing protein</fullName>
    </recommendedName>
</protein>
<evidence type="ECO:0000256" key="5">
    <source>
        <dbReference type="SAM" id="MobiDB-lite"/>
    </source>
</evidence>
<dbReference type="GO" id="GO:0005634">
    <property type="term" value="C:nucleus"/>
    <property type="evidence" value="ECO:0007669"/>
    <property type="project" value="TreeGrafter"/>
</dbReference>
<proteinExistence type="predicted"/>
<sequence length="191" mass="20261">MAADCAICFSAASKYKCPTCEIRYCSIACYKTHKPIHADNAEKPITATPLTAISTDSAPIQAPSTSQPPLRHPLTHKPDFSGFESDEILLDLLRKDPKLRIKLQSVYGLTLEPPPATSRGGFRGGRGGRGAWRGRGGGSGSSGGGSWTQAKGDAEALEKLAVLRGDEGEEGGVAEFIRLVGMRFGERQTSG</sequence>
<evidence type="ECO:0000256" key="2">
    <source>
        <dbReference type="ARBA" id="ARBA00022771"/>
    </source>
</evidence>
<feature type="compositionally biased region" description="Gly residues" evidence="5">
    <location>
        <begin position="121"/>
        <end position="146"/>
    </location>
</feature>
<dbReference type="GO" id="GO:0000463">
    <property type="term" value="P:maturation of LSU-rRNA from tricistronic rRNA transcript (SSU-rRNA, 5.8S rRNA, LSU-rRNA)"/>
    <property type="evidence" value="ECO:0007669"/>
    <property type="project" value="TreeGrafter"/>
</dbReference>
<dbReference type="CDD" id="cd23024">
    <property type="entry name" value="zf-HIT_ZNHIT2-3"/>
    <property type="match status" value="1"/>
</dbReference>
<dbReference type="InterPro" id="IPR013087">
    <property type="entry name" value="Znf_C2H2_type"/>
</dbReference>
<dbReference type="Pfam" id="PF04438">
    <property type="entry name" value="zf-HIT"/>
    <property type="match status" value="1"/>
</dbReference>
<dbReference type="AlphaFoldDB" id="A0A9P4MGZ2"/>
<feature type="domain" description="HIT-type" evidence="6">
    <location>
        <begin position="5"/>
        <end position="38"/>
    </location>
</feature>
<keyword evidence="8" id="KW-1185">Reference proteome</keyword>
<dbReference type="PROSITE" id="PS51083">
    <property type="entry name" value="ZF_HIT"/>
    <property type="match status" value="1"/>
</dbReference>
<dbReference type="OrthoDB" id="18412at2759"/>
<evidence type="ECO:0000313" key="8">
    <source>
        <dbReference type="Proteomes" id="UP000799439"/>
    </source>
</evidence>
<evidence type="ECO:0000256" key="1">
    <source>
        <dbReference type="ARBA" id="ARBA00022723"/>
    </source>
</evidence>
<evidence type="ECO:0000256" key="4">
    <source>
        <dbReference type="PROSITE-ProRule" id="PRU00453"/>
    </source>
</evidence>
<dbReference type="Proteomes" id="UP000799439">
    <property type="component" value="Unassembled WGS sequence"/>
</dbReference>
<keyword evidence="1" id="KW-0479">Metal-binding</keyword>
<keyword evidence="2 4" id="KW-0863">Zinc-finger</keyword>
<dbReference type="GO" id="GO:0070761">
    <property type="term" value="C:pre-snoRNP complex"/>
    <property type="evidence" value="ECO:0007669"/>
    <property type="project" value="TreeGrafter"/>
</dbReference>
<dbReference type="PANTHER" id="PTHR13483:SF11">
    <property type="entry name" value="ZINC FINGER HIT DOMAIN-CONTAINING PROTEIN 3"/>
    <property type="match status" value="1"/>
</dbReference>
<reference evidence="7" key="1">
    <citation type="journal article" date="2020" name="Stud. Mycol.">
        <title>101 Dothideomycetes genomes: a test case for predicting lifestyles and emergence of pathogens.</title>
        <authorList>
            <person name="Haridas S."/>
            <person name="Albert R."/>
            <person name="Binder M."/>
            <person name="Bloem J."/>
            <person name="Labutti K."/>
            <person name="Salamov A."/>
            <person name="Andreopoulos B."/>
            <person name="Baker S."/>
            <person name="Barry K."/>
            <person name="Bills G."/>
            <person name="Bluhm B."/>
            <person name="Cannon C."/>
            <person name="Castanera R."/>
            <person name="Culley D."/>
            <person name="Daum C."/>
            <person name="Ezra D."/>
            <person name="Gonzalez J."/>
            <person name="Henrissat B."/>
            <person name="Kuo A."/>
            <person name="Liang C."/>
            <person name="Lipzen A."/>
            <person name="Lutzoni F."/>
            <person name="Magnuson J."/>
            <person name="Mondo S."/>
            <person name="Nolan M."/>
            <person name="Ohm R."/>
            <person name="Pangilinan J."/>
            <person name="Park H.-J."/>
            <person name="Ramirez L."/>
            <person name="Alfaro M."/>
            <person name="Sun H."/>
            <person name="Tritt A."/>
            <person name="Yoshinaga Y."/>
            <person name="Zwiers L.-H."/>
            <person name="Turgeon B."/>
            <person name="Goodwin S."/>
            <person name="Spatafora J."/>
            <person name="Crous P."/>
            <person name="Grigoriev I."/>
        </authorList>
    </citation>
    <scope>NUCLEOTIDE SEQUENCE</scope>
    <source>
        <strain evidence="7">CBS 260.36</strain>
    </source>
</reference>
<comment type="caution">
    <text evidence="7">The sequence shown here is derived from an EMBL/GenBank/DDBJ whole genome shotgun (WGS) entry which is preliminary data.</text>
</comment>